<accession>A0A6D2IHF6</accession>
<evidence type="ECO:0000313" key="3">
    <source>
        <dbReference type="EMBL" id="CAA7025385.1"/>
    </source>
</evidence>
<sequence length="417" mass="47251">MDIISQLGDDLLLQILSCVPTKDVLATSLLSKRWRSLWKLVPQLEYDDRNHIGDYKIFSPYVYRSLISNKAPVLEYLHLKLGRDCPAIDISLWIDIALSRRVRELEIVIRSCHVRFYSLPSSVYTSETLESLTLNNCVLLDVPVRVCLPSLKSLSLKLVDYVGNASLPRLLSGCPNLHVLFVQRYAEDATMDSTVVVPSLQRLTILDTNHATCGRFEIDVPSLKYLNITENVDYNSRQIENMPELVEAHVEITCGVAHKFLRALTSVRRLSLSLSLSEVMQPSGMIFNQLVHLELNTYAQVWWDLLTHMLQDSPKLQTLKLINKLSSGGLGQRNPNVWKPPSTVPECLLCSLEVFEWNEYQGRQGDREIATYVLKSAACLKRATFSPKSTDVGKKYQMLKELTSVATSSTSFQLLFD</sequence>
<gene>
    <name evidence="3" type="ORF">MERR_LOCUS12620</name>
</gene>
<dbReference type="SUPFAM" id="SSF81383">
    <property type="entry name" value="F-box domain"/>
    <property type="match status" value="1"/>
</dbReference>
<dbReference type="Gene3D" id="1.20.1280.50">
    <property type="match status" value="1"/>
</dbReference>
<proteinExistence type="predicted"/>
<dbReference type="InterPro" id="IPR053781">
    <property type="entry name" value="F-box_AtFBL13-like"/>
</dbReference>
<dbReference type="InterPro" id="IPR036047">
    <property type="entry name" value="F-box-like_dom_sf"/>
</dbReference>
<comment type="caution">
    <text evidence="3">The sequence shown here is derived from an EMBL/GenBank/DDBJ whole genome shotgun (WGS) entry which is preliminary data.</text>
</comment>
<dbReference type="InterPro" id="IPR032675">
    <property type="entry name" value="LRR_dom_sf"/>
</dbReference>
<feature type="domain" description="FBD" evidence="2">
    <location>
        <begin position="346"/>
        <end position="417"/>
    </location>
</feature>
<dbReference type="Pfam" id="PF23622">
    <property type="entry name" value="LRR_At1g61320_AtMIF1"/>
    <property type="match status" value="1"/>
</dbReference>
<dbReference type="Gene3D" id="3.80.10.10">
    <property type="entry name" value="Ribonuclease Inhibitor"/>
    <property type="match status" value="1"/>
</dbReference>
<dbReference type="InterPro" id="IPR006566">
    <property type="entry name" value="FBD"/>
</dbReference>
<dbReference type="SMART" id="SM00256">
    <property type="entry name" value="FBOX"/>
    <property type="match status" value="1"/>
</dbReference>
<dbReference type="Pfam" id="PF00646">
    <property type="entry name" value="F-box"/>
    <property type="match status" value="1"/>
</dbReference>
<evidence type="ECO:0000259" key="1">
    <source>
        <dbReference type="SMART" id="SM00256"/>
    </source>
</evidence>
<dbReference type="InterPro" id="IPR050232">
    <property type="entry name" value="FBL13/AtMIF1-like"/>
</dbReference>
<dbReference type="EMBL" id="CACVBM020000999">
    <property type="protein sequence ID" value="CAA7025385.1"/>
    <property type="molecule type" value="Genomic_DNA"/>
</dbReference>
<dbReference type="CDD" id="cd22160">
    <property type="entry name" value="F-box_AtFBL13-like"/>
    <property type="match status" value="1"/>
</dbReference>
<dbReference type="AlphaFoldDB" id="A0A6D2IHF6"/>
<protein>
    <recommendedName>
        <fullName evidence="5">F-box domain-containing protein</fullName>
    </recommendedName>
</protein>
<name>A0A6D2IHF6_9BRAS</name>
<keyword evidence="4" id="KW-1185">Reference proteome</keyword>
<feature type="domain" description="F-box" evidence="1">
    <location>
        <begin position="7"/>
        <end position="46"/>
    </location>
</feature>
<evidence type="ECO:0000259" key="2">
    <source>
        <dbReference type="SMART" id="SM00579"/>
    </source>
</evidence>
<dbReference type="InterPro" id="IPR001810">
    <property type="entry name" value="F-box_dom"/>
</dbReference>
<dbReference type="InterPro" id="IPR055357">
    <property type="entry name" value="LRR_At1g61320_AtMIF1"/>
</dbReference>
<dbReference type="Proteomes" id="UP000467841">
    <property type="component" value="Unassembled WGS sequence"/>
</dbReference>
<dbReference type="PANTHER" id="PTHR31900:SF34">
    <property type="entry name" value="EMB|CAB62440.1-RELATED"/>
    <property type="match status" value="1"/>
</dbReference>
<dbReference type="SMART" id="SM00579">
    <property type="entry name" value="FBD"/>
    <property type="match status" value="1"/>
</dbReference>
<organism evidence="3 4">
    <name type="scientific">Microthlaspi erraticum</name>
    <dbReference type="NCBI Taxonomy" id="1685480"/>
    <lineage>
        <taxon>Eukaryota</taxon>
        <taxon>Viridiplantae</taxon>
        <taxon>Streptophyta</taxon>
        <taxon>Embryophyta</taxon>
        <taxon>Tracheophyta</taxon>
        <taxon>Spermatophyta</taxon>
        <taxon>Magnoliopsida</taxon>
        <taxon>eudicotyledons</taxon>
        <taxon>Gunneridae</taxon>
        <taxon>Pentapetalae</taxon>
        <taxon>rosids</taxon>
        <taxon>malvids</taxon>
        <taxon>Brassicales</taxon>
        <taxon>Brassicaceae</taxon>
        <taxon>Coluteocarpeae</taxon>
        <taxon>Microthlaspi</taxon>
    </lineage>
</organism>
<dbReference type="Pfam" id="PF08387">
    <property type="entry name" value="FBD"/>
    <property type="match status" value="1"/>
</dbReference>
<reference evidence="3" key="1">
    <citation type="submission" date="2020-01" db="EMBL/GenBank/DDBJ databases">
        <authorList>
            <person name="Mishra B."/>
        </authorList>
    </citation>
    <scope>NUCLEOTIDE SEQUENCE [LARGE SCALE GENOMIC DNA]</scope>
</reference>
<dbReference type="SUPFAM" id="SSF52047">
    <property type="entry name" value="RNI-like"/>
    <property type="match status" value="1"/>
</dbReference>
<evidence type="ECO:0008006" key="5">
    <source>
        <dbReference type="Google" id="ProtNLM"/>
    </source>
</evidence>
<dbReference type="OrthoDB" id="612216at2759"/>
<evidence type="ECO:0000313" key="4">
    <source>
        <dbReference type="Proteomes" id="UP000467841"/>
    </source>
</evidence>
<dbReference type="PANTHER" id="PTHR31900">
    <property type="entry name" value="F-BOX/RNI SUPERFAMILY PROTEIN-RELATED"/>
    <property type="match status" value="1"/>
</dbReference>